<accession>A0ABT6H1U7</accession>
<proteinExistence type="predicted"/>
<dbReference type="InterPro" id="IPR050807">
    <property type="entry name" value="TransReg_Diox_bact_type"/>
</dbReference>
<keyword evidence="4" id="KW-1185">Reference proteome</keyword>
<sequence length="407" mass="47511">MDIGNRIRTLRRQKGLTQSQLAGDELTKSMMSQIENGRALPSMKTLNYIAEKLGCEPGYFLESDRDDFISLVRKTERALNEKKYMAVYHELKPFMSEKLPATVNTARLLEQFAIACMHQEQPEAKEALNKAISIYERHSLYRESAQAQLAFKIQLFKQNKFTEHLQLINDVRGYYAEKQIENDILFELKLLYDEAISMLALGHYQEGKDILLRAITLSKEKHTYYKADEFYRIVAYQAVLQGNIEEYQEFIKKAQQYATFTESNFSLALIEMMQAFYYNSFCKDYKKSLHHVEAYRQYTTELSELYYLEKGKALFGLQQYTEALKMLNQVNIPKQLFHPLDRAMIYTSGVYKALCYARLGEKEKSIQEAEQAYTNIKSLPDSYYYKFASETLVSLYKQFGKSASTLD</sequence>
<evidence type="ECO:0000313" key="4">
    <source>
        <dbReference type="Proteomes" id="UP001218246"/>
    </source>
</evidence>
<evidence type="ECO:0000256" key="1">
    <source>
        <dbReference type="ARBA" id="ARBA00023125"/>
    </source>
</evidence>
<dbReference type="InterPro" id="IPR001387">
    <property type="entry name" value="Cro/C1-type_HTH"/>
</dbReference>
<organism evidence="3 4">
    <name type="scientific">Ectobacillus antri</name>
    <dbReference type="NCBI Taxonomy" id="2486280"/>
    <lineage>
        <taxon>Bacteria</taxon>
        <taxon>Bacillati</taxon>
        <taxon>Bacillota</taxon>
        <taxon>Bacilli</taxon>
        <taxon>Bacillales</taxon>
        <taxon>Bacillaceae</taxon>
        <taxon>Ectobacillus</taxon>
    </lineage>
</organism>
<keyword evidence="1" id="KW-0238">DNA-binding</keyword>
<gene>
    <name evidence="3" type="ORF">P6P90_04245</name>
</gene>
<dbReference type="EMBL" id="JARULN010000002">
    <property type="protein sequence ID" value="MDG5753208.1"/>
    <property type="molecule type" value="Genomic_DNA"/>
</dbReference>
<feature type="domain" description="HTH cro/C1-type" evidence="2">
    <location>
        <begin position="7"/>
        <end position="60"/>
    </location>
</feature>
<dbReference type="SMART" id="SM00530">
    <property type="entry name" value="HTH_XRE"/>
    <property type="match status" value="1"/>
</dbReference>
<dbReference type="PROSITE" id="PS50943">
    <property type="entry name" value="HTH_CROC1"/>
    <property type="match status" value="1"/>
</dbReference>
<comment type="caution">
    <text evidence="3">The sequence shown here is derived from an EMBL/GenBank/DDBJ whole genome shotgun (WGS) entry which is preliminary data.</text>
</comment>
<dbReference type="InterPro" id="IPR010982">
    <property type="entry name" value="Lambda_DNA-bd_dom_sf"/>
</dbReference>
<protein>
    <submittedName>
        <fullName evidence="3">Helix-turn-helix transcriptional regulator</fullName>
    </submittedName>
</protein>
<evidence type="ECO:0000313" key="3">
    <source>
        <dbReference type="EMBL" id="MDG5753208.1"/>
    </source>
</evidence>
<dbReference type="CDD" id="cd00093">
    <property type="entry name" value="HTH_XRE"/>
    <property type="match status" value="1"/>
</dbReference>
<dbReference type="RefSeq" id="WP_164464186.1">
    <property type="nucleotide sequence ID" value="NZ_JBHSPI010000013.1"/>
</dbReference>
<reference evidence="3 4" key="1">
    <citation type="submission" date="2023-04" db="EMBL/GenBank/DDBJ databases">
        <title>Ectobacillus antri isolated from activated sludge.</title>
        <authorList>
            <person name="Yan P."/>
            <person name="Liu X."/>
        </authorList>
    </citation>
    <scope>NUCLEOTIDE SEQUENCE [LARGE SCALE GENOMIC DNA]</scope>
    <source>
        <strain evidence="3 4">C18H</strain>
    </source>
</reference>
<dbReference type="PANTHER" id="PTHR46797">
    <property type="entry name" value="HTH-TYPE TRANSCRIPTIONAL REGULATOR"/>
    <property type="match status" value="1"/>
</dbReference>
<dbReference type="Pfam" id="PF12844">
    <property type="entry name" value="HTH_19"/>
    <property type="match status" value="1"/>
</dbReference>
<dbReference type="PANTHER" id="PTHR46797:SF1">
    <property type="entry name" value="METHYLPHOSPHONATE SYNTHASE"/>
    <property type="match status" value="1"/>
</dbReference>
<dbReference type="Gene3D" id="1.25.40.10">
    <property type="entry name" value="Tetratricopeptide repeat domain"/>
    <property type="match status" value="1"/>
</dbReference>
<dbReference type="Proteomes" id="UP001218246">
    <property type="component" value="Unassembled WGS sequence"/>
</dbReference>
<dbReference type="SUPFAM" id="SSF47413">
    <property type="entry name" value="lambda repressor-like DNA-binding domains"/>
    <property type="match status" value="1"/>
</dbReference>
<name>A0ABT6H1U7_9BACI</name>
<evidence type="ECO:0000259" key="2">
    <source>
        <dbReference type="PROSITE" id="PS50943"/>
    </source>
</evidence>
<dbReference type="InterPro" id="IPR011990">
    <property type="entry name" value="TPR-like_helical_dom_sf"/>
</dbReference>
<dbReference type="SUPFAM" id="SSF48452">
    <property type="entry name" value="TPR-like"/>
    <property type="match status" value="1"/>
</dbReference>